<dbReference type="Proteomes" id="UP001194469">
    <property type="component" value="Unassembled WGS sequence"/>
</dbReference>
<comment type="subunit">
    <text evidence="6">The basal body constitutes a major portion of the flagellar organelle and consists of a number of rings mounted on a central rod.</text>
</comment>
<evidence type="ECO:0000256" key="5">
    <source>
        <dbReference type="ARBA" id="ARBA00024934"/>
    </source>
</evidence>
<evidence type="ECO:0000256" key="4">
    <source>
        <dbReference type="ARBA" id="ARBA00023143"/>
    </source>
</evidence>
<dbReference type="PANTHER" id="PTHR30435:SF12">
    <property type="entry name" value="FLAGELLAR BASAL BODY ROD PROTEIN FLGB"/>
    <property type="match status" value="1"/>
</dbReference>
<accession>A0ABS0J1F3</accession>
<gene>
    <name evidence="8" type="primary">flgB</name>
    <name evidence="8" type="ORF">FVW20_04165</name>
</gene>
<dbReference type="NCBIfam" id="TIGR01396">
    <property type="entry name" value="FlgB"/>
    <property type="match status" value="1"/>
</dbReference>
<proteinExistence type="inferred from homology"/>
<protein>
    <recommendedName>
        <fullName evidence="3 6">Flagellar basal body rod protein FlgB</fullName>
    </recommendedName>
</protein>
<comment type="caution">
    <text evidence="8">The sequence shown here is derived from an EMBL/GenBank/DDBJ whole genome shotgun (WGS) entry which is preliminary data.</text>
</comment>
<keyword evidence="8" id="KW-0966">Cell projection</keyword>
<keyword evidence="8" id="KW-0282">Flagellum</keyword>
<dbReference type="Pfam" id="PF00460">
    <property type="entry name" value="Flg_bb_rod"/>
    <property type="match status" value="1"/>
</dbReference>
<evidence type="ECO:0000256" key="1">
    <source>
        <dbReference type="ARBA" id="ARBA00004117"/>
    </source>
</evidence>
<feature type="domain" description="Flagellar basal body rod protein N-terminal" evidence="7">
    <location>
        <begin position="19"/>
        <end position="39"/>
    </location>
</feature>
<keyword evidence="4 6" id="KW-0975">Bacterial flagellum</keyword>
<keyword evidence="8" id="KW-0969">Cilium</keyword>
<comment type="function">
    <text evidence="5 6">Structural component of flagellum, the bacterial motility apparatus. Part of the rod structure of flagellar basal body.</text>
</comment>
<dbReference type="InterPro" id="IPR001444">
    <property type="entry name" value="Flag_bb_rod_N"/>
</dbReference>
<keyword evidence="9" id="KW-1185">Reference proteome</keyword>
<evidence type="ECO:0000259" key="7">
    <source>
        <dbReference type="Pfam" id="PF00460"/>
    </source>
</evidence>
<dbReference type="RefSeq" id="WP_196608418.1">
    <property type="nucleotide sequence ID" value="NZ_VRYY01000089.1"/>
</dbReference>
<evidence type="ECO:0000256" key="6">
    <source>
        <dbReference type="PIRNR" id="PIRNR002889"/>
    </source>
</evidence>
<comment type="similarity">
    <text evidence="2 6">Belongs to the flagella basal body rod proteins family.</text>
</comment>
<dbReference type="InterPro" id="IPR006300">
    <property type="entry name" value="FlgB"/>
</dbReference>
<evidence type="ECO:0000313" key="9">
    <source>
        <dbReference type="Proteomes" id="UP001194469"/>
    </source>
</evidence>
<reference evidence="8 9" key="1">
    <citation type="submission" date="2019-08" db="EMBL/GenBank/DDBJ databases">
        <authorList>
            <person name="Luo N."/>
        </authorList>
    </citation>
    <scope>NUCLEOTIDE SEQUENCE [LARGE SCALE GENOMIC DNA]</scope>
    <source>
        <strain evidence="8 9">NCIMB 9442</strain>
    </source>
</reference>
<dbReference type="EMBL" id="VRYY01000089">
    <property type="protein sequence ID" value="MBG3876244.1"/>
    <property type="molecule type" value="Genomic_DNA"/>
</dbReference>
<organism evidence="8 9">
    <name type="scientific">Nitratidesulfovibrio oxamicus</name>
    <dbReference type="NCBI Taxonomy" id="32016"/>
    <lineage>
        <taxon>Bacteria</taxon>
        <taxon>Pseudomonadati</taxon>
        <taxon>Thermodesulfobacteriota</taxon>
        <taxon>Desulfovibrionia</taxon>
        <taxon>Desulfovibrionales</taxon>
        <taxon>Desulfovibrionaceae</taxon>
        <taxon>Nitratidesulfovibrio</taxon>
    </lineage>
</organism>
<dbReference type="PANTHER" id="PTHR30435">
    <property type="entry name" value="FLAGELLAR PROTEIN"/>
    <property type="match status" value="1"/>
</dbReference>
<evidence type="ECO:0000313" key="8">
    <source>
        <dbReference type="EMBL" id="MBG3876244.1"/>
    </source>
</evidence>
<comment type="subcellular location">
    <subcellularLocation>
        <location evidence="1 6">Bacterial flagellum basal body</location>
    </subcellularLocation>
</comment>
<evidence type="ECO:0000256" key="2">
    <source>
        <dbReference type="ARBA" id="ARBA00009677"/>
    </source>
</evidence>
<sequence>MKSLYEPHVNLVGKVMDMQLQRQNVVMSNIANVRTPGYKPRELEFEKQLQAALGLDAKGRMTRTEQNHLPSEFSAEGFNADWEKAAKPRVIHGEDRVNLDKEMAKMAKNSLHYSALTTVIRGNLEGVKNIIQEGQK</sequence>
<evidence type="ECO:0000256" key="3">
    <source>
        <dbReference type="ARBA" id="ARBA00014376"/>
    </source>
</evidence>
<name>A0ABS0J1F3_9BACT</name>
<dbReference type="NCBIfam" id="NF009264">
    <property type="entry name" value="PRK12621.1"/>
    <property type="match status" value="1"/>
</dbReference>
<dbReference type="PIRSF" id="PIRSF002889">
    <property type="entry name" value="Rod_FlgB"/>
    <property type="match status" value="1"/>
</dbReference>